<dbReference type="InterPro" id="IPR038765">
    <property type="entry name" value="Papain-like_cys_pep_sf"/>
</dbReference>
<dbReference type="PROSITE" id="PS00973">
    <property type="entry name" value="USP_2"/>
    <property type="match status" value="1"/>
</dbReference>
<evidence type="ECO:0000313" key="6">
    <source>
        <dbReference type="Proteomes" id="UP000663881"/>
    </source>
</evidence>
<dbReference type="GO" id="GO:0004843">
    <property type="term" value="F:cysteine-type deubiquitinase activity"/>
    <property type="evidence" value="ECO:0007669"/>
    <property type="project" value="UniProtKB-UniRule"/>
</dbReference>
<keyword evidence="2" id="KW-0833">Ubl conjugation pathway</keyword>
<protein>
    <recommendedName>
        <fullName evidence="2">Ubiquitin carboxyl-terminal hydrolase</fullName>
        <ecNumber evidence="2">3.4.19.12</ecNumber>
    </recommendedName>
</protein>
<evidence type="ECO:0000256" key="1">
    <source>
        <dbReference type="ARBA" id="ARBA00000707"/>
    </source>
</evidence>
<dbReference type="CDD" id="cd02674">
    <property type="entry name" value="Peptidase_C19R"/>
    <property type="match status" value="1"/>
</dbReference>
<reference evidence="5" key="1">
    <citation type="submission" date="2021-02" db="EMBL/GenBank/DDBJ databases">
        <authorList>
            <person name="Nowell W R."/>
        </authorList>
    </citation>
    <scope>NUCLEOTIDE SEQUENCE</scope>
</reference>
<keyword evidence="2" id="KW-0788">Thiol protease</keyword>
<evidence type="ECO:0000313" key="4">
    <source>
        <dbReference type="EMBL" id="CAF1415041.1"/>
    </source>
</evidence>
<accession>A0A819R8A3</accession>
<gene>
    <name evidence="5" type="ORF">OKA104_LOCUS31993</name>
    <name evidence="4" type="ORF">VCS650_LOCUS37358</name>
</gene>
<feature type="domain" description="USP" evidence="3">
    <location>
        <begin position="403"/>
        <end position="807"/>
    </location>
</feature>
<comment type="catalytic activity">
    <reaction evidence="1 2">
        <text>Thiol-dependent hydrolysis of ester, thioester, amide, peptide and isopeptide bonds formed by the C-terminal Gly of ubiquitin (a 76-residue protein attached to proteins as an intracellular targeting signal).</text>
        <dbReference type="EC" id="3.4.19.12"/>
    </reaction>
</comment>
<dbReference type="PANTHER" id="PTHR21646">
    <property type="entry name" value="UBIQUITIN CARBOXYL-TERMINAL HYDROLASE"/>
    <property type="match status" value="1"/>
</dbReference>
<dbReference type="EMBL" id="CAJNON010001000">
    <property type="protein sequence ID" value="CAF1415041.1"/>
    <property type="molecule type" value="Genomic_DNA"/>
</dbReference>
<comment type="similarity">
    <text evidence="2">Belongs to the peptidase C19 family.</text>
</comment>
<dbReference type="OrthoDB" id="265776at2759"/>
<dbReference type="InterPro" id="IPR018200">
    <property type="entry name" value="USP_CS"/>
</dbReference>
<dbReference type="InterPro" id="IPR028889">
    <property type="entry name" value="USP"/>
</dbReference>
<dbReference type="EMBL" id="CAJOAY010003749">
    <property type="protein sequence ID" value="CAF4038113.1"/>
    <property type="molecule type" value="Genomic_DNA"/>
</dbReference>
<dbReference type="Proteomes" id="UP000663881">
    <property type="component" value="Unassembled WGS sequence"/>
</dbReference>
<sequence>MNIFLIVDKICSICIDTKIQPNAQRLHKKIVYFDYYIDIKNDSNVSHDGSSHCDFVGSPHKYSDIKLYLEYVKPNSSTPEKISAQSSPDTTLEAIIKYLVDELNLSVSWRDIALTHIDTNGKSIINLSYGSSTTLHQLNISSNAYLRFEHLTHENVEKTSSTTKIVTSSYLQPITVRYSKENRDCDYTLHRDTIVQHLFSVVIASFRLDNIDLSRLKIKTTNSELNIKDFGNTKLIDLGIGTKYLLCVLAIEPEESIIKQKSLDFSMEISELYTKRYIVVKCSFLRHMIKADLSTIRTLLELKETIIDQYVNERKMSLQADDIALSFNGINFDELGDNHLLSKLEIKESAEIKADLVIKSNILLKQSPIQNDMINNKNPSSSKTKSDRSGANENRLLIRSHPVGLRNLGNTCFMNSALQCLSHVTPLTLCFLNKIINIDVTNDNNLDQINDYGEMTHAYAVFIWNMWKGNSSIFSPSHLRNIIGQTAPQFSNGEQQDTQEFISFLLDAIHNDMKSNTKNENTIIKNLFYGTIQSMTTCLKCRKNRKVTSNVINFLPLSLVQKKRSFKIHFIAHDGNTSNVSIEAPSNGSVETLLQMFADLKKISVRRLYVLSQADSGENYPVTKLLSDILEHEITICDEGDNSSARFYSSAPRFEDSLTLYKCIDEFLTSEFINKLWFCQNECKEQTNALRQIQLCTLPSVLIVQLKRFIDDNGYTRKLDTYVDFPINGLDLTKFYSHEISYPTNMMYDLIAVSNHMGSVHSGHYTAYARQGVDAPWYLFDDSRVTLLSNDGNIVSQNAYILVYLSREKNEYSIEV</sequence>
<evidence type="ECO:0000313" key="5">
    <source>
        <dbReference type="EMBL" id="CAF4038113.1"/>
    </source>
</evidence>
<evidence type="ECO:0000259" key="3">
    <source>
        <dbReference type="PROSITE" id="PS50235"/>
    </source>
</evidence>
<name>A0A819R8A3_9BILA</name>
<keyword evidence="2" id="KW-0378">Hydrolase</keyword>
<dbReference type="InterPro" id="IPR050185">
    <property type="entry name" value="Ub_carboxyl-term_hydrolase"/>
</dbReference>
<dbReference type="Gene3D" id="3.90.70.10">
    <property type="entry name" value="Cysteine proteinases"/>
    <property type="match status" value="1"/>
</dbReference>
<dbReference type="PROSITE" id="PS00972">
    <property type="entry name" value="USP_1"/>
    <property type="match status" value="1"/>
</dbReference>
<dbReference type="EC" id="3.4.19.12" evidence="2"/>
<dbReference type="Proteomes" id="UP000663891">
    <property type="component" value="Unassembled WGS sequence"/>
</dbReference>
<comment type="caution">
    <text evidence="5">The sequence shown here is derived from an EMBL/GenBank/DDBJ whole genome shotgun (WGS) entry which is preliminary data.</text>
</comment>
<dbReference type="PROSITE" id="PS50235">
    <property type="entry name" value="USP_3"/>
    <property type="match status" value="1"/>
</dbReference>
<evidence type="ECO:0000256" key="2">
    <source>
        <dbReference type="RuleBase" id="RU366025"/>
    </source>
</evidence>
<dbReference type="SUPFAM" id="SSF54001">
    <property type="entry name" value="Cysteine proteinases"/>
    <property type="match status" value="1"/>
</dbReference>
<dbReference type="InterPro" id="IPR001394">
    <property type="entry name" value="Peptidase_C19_UCH"/>
</dbReference>
<proteinExistence type="inferred from homology"/>
<dbReference type="GO" id="GO:0006508">
    <property type="term" value="P:proteolysis"/>
    <property type="evidence" value="ECO:0007669"/>
    <property type="project" value="UniProtKB-KW"/>
</dbReference>
<dbReference type="Pfam" id="PF00443">
    <property type="entry name" value="UCH"/>
    <property type="match status" value="1"/>
</dbReference>
<dbReference type="AlphaFoldDB" id="A0A819R8A3"/>
<dbReference type="GO" id="GO:0016579">
    <property type="term" value="P:protein deubiquitination"/>
    <property type="evidence" value="ECO:0007669"/>
    <property type="project" value="InterPro"/>
</dbReference>
<organism evidence="5 6">
    <name type="scientific">Adineta steineri</name>
    <dbReference type="NCBI Taxonomy" id="433720"/>
    <lineage>
        <taxon>Eukaryota</taxon>
        <taxon>Metazoa</taxon>
        <taxon>Spiralia</taxon>
        <taxon>Gnathifera</taxon>
        <taxon>Rotifera</taxon>
        <taxon>Eurotatoria</taxon>
        <taxon>Bdelloidea</taxon>
        <taxon>Adinetida</taxon>
        <taxon>Adinetidae</taxon>
        <taxon>Adineta</taxon>
    </lineage>
</organism>
<keyword evidence="2" id="KW-0645">Protease</keyword>